<evidence type="ECO:0000256" key="6">
    <source>
        <dbReference type="SAM" id="MobiDB-lite"/>
    </source>
</evidence>
<dbReference type="AlphaFoldDB" id="W9RA60"/>
<evidence type="ECO:0000256" key="4">
    <source>
        <dbReference type="ARBA" id="ARBA00022989"/>
    </source>
</evidence>
<dbReference type="Pfam" id="PF02453">
    <property type="entry name" value="Reticulon"/>
    <property type="match status" value="1"/>
</dbReference>
<keyword evidence="9" id="KW-1185">Reference proteome</keyword>
<name>W9RA60_9ROSA</name>
<dbReference type="InterPro" id="IPR044647">
    <property type="entry name" value="RTNLB17/18/21"/>
</dbReference>
<feature type="compositionally biased region" description="Low complexity" evidence="6">
    <location>
        <begin position="45"/>
        <end position="56"/>
    </location>
</feature>
<dbReference type="PANTHER" id="PTHR46626">
    <property type="entry name" value="RETICULON-LIKE PROTEIN B17"/>
    <property type="match status" value="1"/>
</dbReference>
<dbReference type="InterPro" id="IPR003388">
    <property type="entry name" value="Reticulon"/>
</dbReference>
<evidence type="ECO:0000256" key="2">
    <source>
        <dbReference type="ARBA" id="ARBA00022692"/>
    </source>
</evidence>
<sequence length="380" mass="42937">MDSTPPYHHSRSEPKSRTKSASRLSQTEELPYLSIGLTTSPKRTPTPSALSLKSPASLPLHELLLLSPSPLRKSSKARITDRLEMAEEAVADPVGSRRRCRSRTAQLGLLGCASPRNTRRSRRRSELEASREEKDLSLAEEFGKPRKRRHSVRVKKEKLSLVPSSVPSSSSSPKSDEEDHGGLDRIGQLISDLVMWRDVAKSSLWFGFGFLFFMSSCFTQGVSFREYSEKNREIRLKEDDILRVAKVILPFTNLAMSKTRQIFSGEPSMTLKVAPFLLLGAEYGHLITMWRLFAIVEFLKWRVLDAWGTCSHKKIVAASAITAFWNLSTIKTRIFTAFIALVLLRYCRQHMVEEIEDKEVEGDENQQQALVLADVGSQQK</sequence>
<feature type="region of interest" description="Disordered" evidence="6">
    <location>
        <begin position="111"/>
        <end position="181"/>
    </location>
</feature>
<keyword evidence="5" id="KW-0472">Membrane</keyword>
<keyword evidence="4" id="KW-1133">Transmembrane helix</keyword>
<feature type="region of interest" description="Disordered" evidence="6">
    <location>
        <begin position="1"/>
        <end position="56"/>
    </location>
</feature>
<evidence type="ECO:0000313" key="8">
    <source>
        <dbReference type="EMBL" id="EXB44617.1"/>
    </source>
</evidence>
<feature type="compositionally biased region" description="Basic and acidic residues" evidence="6">
    <location>
        <begin position="124"/>
        <end position="144"/>
    </location>
</feature>
<dbReference type="STRING" id="981085.W9RA60"/>
<evidence type="ECO:0000256" key="3">
    <source>
        <dbReference type="ARBA" id="ARBA00022824"/>
    </source>
</evidence>
<feature type="compositionally biased region" description="Low complexity" evidence="6">
    <location>
        <begin position="160"/>
        <end position="173"/>
    </location>
</feature>
<keyword evidence="2" id="KW-0812">Transmembrane</keyword>
<accession>W9RA60</accession>
<dbReference type="Proteomes" id="UP000030645">
    <property type="component" value="Unassembled WGS sequence"/>
</dbReference>
<feature type="domain" description="Reticulon" evidence="7">
    <location>
        <begin position="228"/>
        <end position="296"/>
    </location>
</feature>
<organism evidence="8 9">
    <name type="scientific">Morus notabilis</name>
    <dbReference type="NCBI Taxonomy" id="981085"/>
    <lineage>
        <taxon>Eukaryota</taxon>
        <taxon>Viridiplantae</taxon>
        <taxon>Streptophyta</taxon>
        <taxon>Embryophyta</taxon>
        <taxon>Tracheophyta</taxon>
        <taxon>Spermatophyta</taxon>
        <taxon>Magnoliopsida</taxon>
        <taxon>eudicotyledons</taxon>
        <taxon>Gunneridae</taxon>
        <taxon>Pentapetalae</taxon>
        <taxon>rosids</taxon>
        <taxon>fabids</taxon>
        <taxon>Rosales</taxon>
        <taxon>Moraceae</taxon>
        <taxon>Moreae</taxon>
        <taxon>Morus</taxon>
    </lineage>
</organism>
<dbReference type="PANTHER" id="PTHR46626:SF2">
    <property type="entry name" value="RETICULON-LIKE PROTEIN B17"/>
    <property type="match status" value="1"/>
</dbReference>
<dbReference type="GO" id="GO:0005789">
    <property type="term" value="C:endoplasmic reticulum membrane"/>
    <property type="evidence" value="ECO:0007669"/>
    <property type="project" value="UniProtKB-SubCell"/>
</dbReference>
<reference evidence="9" key="1">
    <citation type="submission" date="2013-01" db="EMBL/GenBank/DDBJ databases">
        <title>Draft Genome Sequence of a Mulberry Tree, Morus notabilis C.K. Schneid.</title>
        <authorList>
            <person name="He N."/>
            <person name="Zhao S."/>
        </authorList>
    </citation>
    <scope>NUCLEOTIDE SEQUENCE</scope>
</reference>
<protein>
    <submittedName>
        <fullName evidence="8">Reticulon-like protein</fullName>
    </submittedName>
</protein>
<evidence type="ECO:0000256" key="1">
    <source>
        <dbReference type="ARBA" id="ARBA00004477"/>
    </source>
</evidence>
<evidence type="ECO:0000259" key="7">
    <source>
        <dbReference type="Pfam" id="PF02453"/>
    </source>
</evidence>
<evidence type="ECO:0000313" key="9">
    <source>
        <dbReference type="Proteomes" id="UP000030645"/>
    </source>
</evidence>
<evidence type="ECO:0000256" key="5">
    <source>
        <dbReference type="ARBA" id="ARBA00023136"/>
    </source>
</evidence>
<dbReference type="eggNOG" id="ENOG502QU5C">
    <property type="taxonomic scope" value="Eukaryota"/>
</dbReference>
<gene>
    <name evidence="8" type="ORF">L484_010308</name>
</gene>
<comment type="subcellular location">
    <subcellularLocation>
        <location evidence="1">Endoplasmic reticulum membrane</location>
        <topology evidence="1">Multi-pass membrane protein</topology>
    </subcellularLocation>
</comment>
<proteinExistence type="predicted"/>
<feature type="compositionally biased region" description="Polar residues" evidence="6">
    <location>
        <begin position="19"/>
        <end position="28"/>
    </location>
</feature>
<feature type="compositionally biased region" description="Basic residues" evidence="6">
    <location>
        <begin position="145"/>
        <end position="156"/>
    </location>
</feature>
<keyword evidence="3" id="KW-0256">Endoplasmic reticulum</keyword>
<dbReference type="EMBL" id="KE343877">
    <property type="protein sequence ID" value="EXB44617.1"/>
    <property type="molecule type" value="Genomic_DNA"/>
</dbReference>